<evidence type="ECO:0000256" key="2">
    <source>
        <dbReference type="ARBA" id="ARBA00006479"/>
    </source>
</evidence>
<feature type="domain" description="HTH marR-type" evidence="5">
    <location>
        <begin position="34"/>
        <end position="78"/>
    </location>
</feature>
<dbReference type="CDD" id="cd00090">
    <property type="entry name" value="HTH_ARSR"/>
    <property type="match status" value="1"/>
</dbReference>
<dbReference type="InterPro" id="IPR011991">
    <property type="entry name" value="ArsR-like_HTH"/>
</dbReference>
<dbReference type="InterPro" id="IPR043129">
    <property type="entry name" value="ATPase_NBD"/>
</dbReference>
<organism evidence="6 7">
    <name type="scientific">Camelliibacillus cellulosilyticus</name>
    <dbReference type="NCBI Taxonomy" id="2174486"/>
    <lineage>
        <taxon>Bacteria</taxon>
        <taxon>Bacillati</taxon>
        <taxon>Bacillota</taxon>
        <taxon>Bacilli</taxon>
        <taxon>Bacillales</taxon>
        <taxon>Sporolactobacillaceae</taxon>
        <taxon>Camelliibacillus</taxon>
    </lineage>
</organism>
<dbReference type="PANTHER" id="PTHR18964">
    <property type="entry name" value="ROK (REPRESSOR, ORF, KINASE) FAMILY"/>
    <property type="match status" value="1"/>
</dbReference>
<reference evidence="7" key="1">
    <citation type="journal article" date="2019" name="Int. J. Syst. Evol. Microbiol.">
        <title>The Global Catalogue of Microorganisms (GCM) 10K type strain sequencing project: providing services to taxonomists for standard genome sequencing and annotation.</title>
        <authorList>
            <consortium name="The Broad Institute Genomics Platform"/>
            <consortium name="The Broad Institute Genome Sequencing Center for Infectious Disease"/>
            <person name="Wu L."/>
            <person name="Ma J."/>
        </authorList>
    </citation>
    <scope>NUCLEOTIDE SEQUENCE [LARGE SCALE GENOMIC DNA]</scope>
    <source>
        <strain evidence="7">CGMCC 1.16306</strain>
    </source>
</reference>
<evidence type="ECO:0000256" key="4">
    <source>
        <dbReference type="ARBA" id="ARBA00023125"/>
    </source>
</evidence>
<evidence type="ECO:0000256" key="3">
    <source>
        <dbReference type="ARBA" id="ARBA00022629"/>
    </source>
</evidence>
<dbReference type="Pfam" id="PF12802">
    <property type="entry name" value="MarR_2"/>
    <property type="match status" value="1"/>
</dbReference>
<dbReference type="InterPro" id="IPR036388">
    <property type="entry name" value="WH-like_DNA-bd_sf"/>
</dbReference>
<keyword evidence="3" id="KW-0859">Xylose metabolism</keyword>
<dbReference type="Pfam" id="PF00480">
    <property type="entry name" value="ROK"/>
    <property type="match status" value="1"/>
</dbReference>
<evidence type="ECO:0000256" key="1">
    <source>
        <dbReference type="ARBA" id="ARBA00002486"/>
    </source>
</evidence>
<keyword evidence="3" id="KW-0119">Carbohydrate metabolism</keyword>
<protein>
    <submittedName>
        <fullName evidence="6">ROK family protein</fullName>
    </submittedName>
</protein>
<dbReference type="Gene3D" id="3.30.420.40">
    <property type="match status" value="2"/>
</dbReference>
<dbReference type="InterPro" id="IPR000835">
    <property type="entry name" value="HTH_MarR-typ"/>
</dbReference>
<comment type="similarity">
    <text evidence="2">Belongs to the ROK (NagC/XylR) family.</text>
</comment>
<comment type="function">
    <text evidence="1">Transcriptional repressor of xylose-utilizing enzymes.</text>
</comment>
<dbReference type="InterPro" id="IPR036390">
    <property type="entry name" value="WH_DNA-bd_sf"/>
</dbReference>
<comment type="caution">
    <text evidence="6">The sequence shown here is derived from an EMBL/GenBank/DDBJ whole genome shotgun (WGS) entry which is preliminary data.</text>
</comment>
<dbReference type="InterPro" id="IPR000600">
    <property type="entry name" value="ROK"/>
</dbReference>
<keyword evidence="7" id="KW-1185">Reference proteome</keyword>
<proteinExistence type="inferred from homology"/>
<dbReference type="SUPFAM" id="SSF53067">
    <property type="entry name" value="Actin-like ATPase domain"/>
    <property type="match status" value="1"/>
</dbReference>
<accession>A0ABV9GP76</accession>
<name>A0ABV9GP76_9BACL</name>
<dbReference type="EMBL" id="JBHSFW010000012">
    <property type="protein sequence ID" value="MFC4619792.1"/>
    <property type="molecule type" value="Genomic_DNA"/>
</dbReference>
<dbReference type="Gene3D" id="1.10.10.10">
    <property type="entry name" value="Winged helix-like DNA-binding domain superfamily/Winged helix DNA-binding domain"/>
    <property type="match status" value="1"/>
</dbReference>
<dbReference type="Proteomes" id="UP001596022">
    <property type="component" value="Unassembled WGS sequence"/>
</dbReference>
<evidence type="ECO:0000313" key="6">
    <source>
        <dbReference type="EMBL" id="MFC4619792.1"/>
    </source>
</evidence>
<keyword evidence="4" id="KW-0238">DNA-binding</keyword>
<sequence>MSKILLINPLVKLNKGEGMQKKDQNYIKKENKGLVLDLIRTDGPLSRADIAKKTKMSPTTVSRIVASLIELNLVEETDQYTTGVGRKASLLAVKADSFFSIGVEIDEKWVRMGMIDFLGHLIKTDEVITNVDDEPAVFVMKLKEMLERFMANMAIQKDRIIGICIGVPGLINNLTGTVDISAQLNWHNVSLASQLEREIGLKVMVDNELKLKAYAERLFGKGRESKKLLMIGFGSGVGSALIIDGEIYRGHSNTAGEIGHTIVDPNGMLCPCGNFGCLQTYIAERFLLEEASKKADVRELQDIIMAAKNDEKWAVNIVERAVTYAAITINNSVCVNNPDKVILTGSLIDQSPYIREKILEMCDYQLWTPLKHSFTLEVSDLGSTGIVLGAGMIAQKHFINQLNFEEELIL</sequence>
<gene>
    <name evidence="6" type="ORF">ACFO4N_13855</name>
</gene>
<evidence type="ECO:0000259" key="5">
    <source>
        <dbReference type="Pfam" id="PF12802"/>
    </source>
</evidence>
<evidence type="ECO:0000313" key="7">
    <source>
        <dbReference type="Proteomes" id="UP001596022"/>
    </source>
</evidence>
<dbReference type="PANTHER" id="PTHR18964:SF149">
    <property type="entry name" value="BIFUNCTIONAL UDP-N-ACETYLGLUCOSAMINE 2-EPIMERASE_N-ACETYLMANNOSAMINE KINASE"/>
    <property type="match status" value="1"/>
</dbReference>
<dbReference type="SUPFAM" id="SSF46785">
    <property type="entry name" value="Winged helix' DNA-binding domain"/>
    <property type="match status" value="1"/>
</dbReference>